<name>A0A2P7Q301_9FIRM</name>
<feature type="coiled-coil region" evidence="3">
    <location>
        <begin position="160"/>
        <end position="187"/>
    </location>
</feature>
<dbReference type="GO" id="GO:0030488">
    <property type="term" value="P:tRNA methylation"/>
    <property type="evidence" value="ECO:0007669"/>
    <property type="project" value="TreeGrafter"/>
</dbReference>
<evidence type="ECO:0000259" key="4">
    <source>
        <dbReference type="Pfam" id="PF01926"/>
    </source>
</evidence>
<dbReference type="Proteomes" id="UP000241434">
    <property type="component" value="Unassembled WGS sequence"/>
</dbReference>
<dbReference type="InterPro" id="IPR006073">
    <property type="entry name" value="GTP-bd"/>
</dbReference>
<dbReference type="InterPro" id="IPR041606">
    <property type="entry name" value="HydF_dimer"/>
</dbReference>
<dbReference type="InterPro" id="IPR023873">
    <property type="entry name" value="FeFe-hyd_GTPase_HydF"/>
</dbReference>
<dbReference type="Pfam" id="PF18128">
    <property type="entry name" value="HydF_dimer"/>
    <property type="match status" value="1"/>
</dbReference>
<evidence type="ECO:0000259" key="5">
    <source>
        <dbReference type="Pfam" id="PF18128"/>
    </source>
</evidence>
<dbReference type="SUPFAM" id="SSF52540">
    <property type="entry name" value="P-loop containing nucleoside triphosphate hydrolases"/>
    <property type="match status" value="1"/>
</dbReference>
<dbReference type="NCBIfam" id="TIGR00231">
    <property type="entry name" value="small_GTP"/>
    <property type="match status" value="1"/>
</dbReference>
<evidence type="ECO:0008006" key="9">
    <source>
        <dbReference type="Google" id="ProtNLM"/>
    </source>
</evidence>
<dbReference type="InterPro" id="IPR027417">
    <property type="entry name" value="P-loop_NTPase"/>
</dbReference>
<sequence>MNNTPIGNRKSIVLVGNRNAGKSTIFNKLLGFDRSIVSSVAGTTTDPVWKASEMIGYGAVRIVDTAGLDDIGKLGSQRVAKSEEEMRDSDLLVYIFNIEDLVNIEEEIIRKKIIDIKNKYKDKEFIFIANKIDLLDEKILYDIKLRYKDFIFISTKSKENAWLENLNNKIIEKLKNTEEEKSLLEGMLSYGDTALLVVPIDSETPKGRLILPQVQIIRACLDEGIKVIVCRDSELEETLKENKNIDLVITDSKVFDKVADIVPESISLTSFSILFAREKGDIEEFLKGARHLERLKDGDKVLIAESCTHTVSHEDIGQVLIPNLIRKKTGKKIEFEFVYGKSLPDDLERFSMIIQCGGCMMTRNNMMNRVYAAREHNLAITNYGVTLAYLKGVFDRAVY</sequence>
<dbReference type="GO" id="GO:0005737">
    <property type="term" value="C:cytoplasm"/>
    <property type="evidence" value="ECO:0007669"/>
    <property type="project" value="TreeGrafter"/>
</dbReference>
<dbReference type="InterPro" id="IPR040644">
    <property type="entry name" value="HydF_tetramer"/>
</dbReference>
<dbReference type="Gene3D" id="3.40.50.300">
    <property type="entry name" value="P-loop containing nucleotide triphosphate hydrolases"/>
    <property type="match status" value="1"/>
</dbReference>
<evidence type="ECO:0000259" key="6">
    <source>
        <dbReference type="Pfam" id="PF18133"/>
    </source>
</evidence>
<dbReference type="RefSeq" id="WP_106775963.1">
    <property type="nucleotide sequence ID" value="NZ_JYGE01000001.1"/>
</dbReference>
<accession>A0A2P7Q301</accession>
<dbReference type="InterPro" id="IPR005225">
    <property type="entry name" value="Small_GTP-bd"/>
</dbReference>
<gene>
    <name evidence="7" type="ORF">UF10_00855</name>
</gene>
<dbReference type="Gene3D" id="3.40.50.11420">
    <property type="match status" value="1"/>
</dbReference>
<comment type="caution">
    <text evidence="7">The sequence shown here is derived from an EMBL/GenBank/DDBJ whole genome shotgun (WGS) entry which is preliminary data.</text>
</comment>
<feature type="domain" description="Hydrogen maturase F tetramerization" evidence="6">
    <location>
        <begin position="284"/>
        <end position="398"/>
    </location>
</feature>
<dbReference type="PANTHER" id="PTHR42714">
    <property type="entry name" value="TRNA MODIFICATION GTPASE GTPBP3"/>
    <property type="match status" value="1"/>
</dbReference>
<dbReference type="OrthoDB" id="9811338at2"/>
<proteinExistence type="predicted"/>
<dbReference type="CDD" id="cd00880">
    <property type="entry name" value="Era_like"/>
    <property type="match status" value="1"/>
</dbReference>
<dbReference type="AlphaFoldDB" id="A0A2P7Q301"/>
<evidence type="ECO:0000256" key="2">
    <source>
        <dbReference type="ARBA" id="ARBA00023134"/>
    </source>
</evidence>
<evidence type="ECO:0000256" key="1">
    <source>
        <dbReference type="ARBA" id="ARBA00022741"/>
    </source>
</evidence>
<dbReference type="PANTHER" id="PTHR42714:SF6">
    <property type="entry name" value="TRANSLATION INITIATION FACTOR IF-2"/>
    <property type="match status" value="1"/>
</dbReference>
<dbReference type="Pfam" id="PF01926">
    <property type="entry name" value="MMR_HSR1"/>
    <property type="match status" value="1"/>
</dbReference>
<keyword evidence="1" id="KW-0547">Nucleotide-binding</keyword>
<feature type="domain" description="G" evidence="4">
    <location>
        <begin position="12"/>
        <end position="131"/>
    </location>
</feature>
<feature type="domain" description="Hydrogen maturase F dimerization" evidence="5">
    <location>
        <begin position="183"/>
        <end position="280"/>
    </location>
</feature>
<evidence type="ECO:0000313" key="8">
    <source>
        <dbReference type="Proteomes" id="UP000241434"/>
    </source>
</evidence>
<dbReference type="GO" id="GO:0005525">
    <property type="term" value="F:GTP binding"/>
    <property type="evidence" value="ECO:0007669"/>
    <property type="project" value="UniProtKB-KW"/>
</dbReference>
<organism evidence="7 8">
    <name type="scientific">Peptostreptococcus russellii</name>
    <dbReference type="NCBI Taxonomy" id="215200"/>
    <lineage>
        <taxon>Bacteria</taxon>
        <taxon>Bacillati</taxon>
        <taxon>Bacillota</taxon>
        <taxon>Clostridia</taxon>
        <taxon>Peptostreptococcales</taxon>
        <taxon>Peptostreptococcaceae</taxon>
        <taxon>Peptostreptococcus</taxon>
    </lineage>
</organism>
<dbReference type="GO" id="GO:0002098">
    <property type="term" value="P:tRNA wobble uridine modification"/>
    <property type="evidence" value="ECO:0007669"/>
    <property type="project" value="TreeGrafter"/>
</dbReference>
<reference evidence="7" key="1">
    <citation type="thesis" date="2015" institute="Rutgers" country="The State University of New Jersey, 14 College Farm Rd., New Brunswick, NJ, USA">
        <title>Ammonia toxicity in bacteria and its implications for treatment of and resource recovery from highly nitrogenous organic wastes.</title>
        <authorList>
            <person name="Luther A.K."/>
        </authorList>
    </citation>
    <scope>NUCLEOTIDE SEQUENCE</scope>
    <source>
        <strain evidence="7">RT-10B</strain>
    </source>
</reference>
<evidence type="ECO:0000256" key="3">
    <source>
        <dbReference type="SAM" id="Coils"/>
    </source>
</evidence>
<protein>
    <recommendedName>
        <fullName evidence="9">[FeFe] hydrogenase H-cluster maturation GTPase HydF</fullName>
    </recommendedName>
</protein>
<keyword evidence="3" id="KW-0175">Coiled coil</keyword>
<evidence type="ECO:0000313" key="7">
    <source>
        <dbReference type="EMBL" id="PSJ32344.1"/>
    </source>
</evidence>
<keyword evidence="2" id="KW-0342">GTP-binding</keyword>
<dbReference type="NCBIfam" id="TIGR03918">
    <property type="entry name" value="GTP_HydF"/>
    <property type="match status" value="1"/>
</dbReference>
<dbReference type="Gene3D" id="3.40.50.11410">
    <property type="match status" value="1"/>
</dbReference>
<dbReference type="EMBL" id="JYGE01000001">
    <property type="protein sequence ID" value="PSJ32344.1"/>
    <property type="molecule type" value="Genomic_DNA"/>
</dbReference>
<dbReference type="Pfam" id="PF18133">
    <property type="entry name" value="HydF_tetramer"/>
    <property type="match status" value="1"/>
</dbReference>
<keyword evidence="8" id="KW-1185">Reference proteome</keyword>